<proteinExistence type="predicted"/>
<name>D2VRS9_NAEGR</name>
<gene>
    <name evidence="3" type="ORF">NAEGRDRAFT_71691</name>
</gene>
<evidence type="ECO:0000259" key="2">
    <source>
        <dbReference type="PROSITE" id="PS50004"/>
    </source>
</evidence>
<keyword evidence="4" id="KW-1185">Reference proteome</keyword>
<feature type="compositionally biased region" description="Low complexity" evidence="1">
    <location>
        <begin position="99"/>
        <end position="135"/>
    </location>
</feature>
<dbReference type="PROSITE" id="PS50004">
    <property type="entry name" value="C2"/>
    <property type="match status" value="1"/>
</dbReference>
<sequence>MSTDANAHDHHQEVKEQPQQPVNSLYERAKRKLKLETPASQAVTYSQLELPYHAPPVIYKIVYNEESRSATLFERVNTWKGSKEELRENEKALSRIRQDQLTYQQQQQKQHSNISSSSSSSSTSSSSDKSSNNESNTIINITNNVGDFLAYHFLKGCYPDIEWTSVNSDSALADLFTKENSMLNKKANYMWAIDANFNFIFAPEHQMDFALQRIRVKHGDLTATGKTLIGSLDNLTVGRLPARVGGEFRWDDSKGTWRIDNDSSYCFFREDELVISNTAKVKWQFITELFLRSVGVKTNDILWLDLVQSRKLDSFVVQKLSKAFVRMKRDDEKQAAINDIGSKFSLVNLFKGVNLFDIVFEAFGAKSYFCTLGKLHVEILEASNLSYVDVFKIQHAYSYCTVGLRGSDLVEHRNWWDRYYQTKTVKRNQNPQFHESFALYVSSMDIQILDLKVYHSKHQLIPVLLGECELELSDLNFKDYDELDLWLPLVVPKGILDIARPSPSSKHSDTGINALNNIFSGTSLVQVDSISQQSSPTIVGSMVDIGTNLKKVTGIHNTSSSRVGNVSVKAASMSMQTFTIPSKTDQMIHVKLRWEPHSKTDSTKNIQVESTASTSPKSEQLYTYDQIMKDQETDTTVN</sequence>
<dbReference type="RefSeq" id="XP_002673188.1">
    <property type="nucleotide sequence ID" value="XM_002673142.1"/>
</dbReference>
<protein>
    <submittedName>
        <fullName evidence="3">Predicted protein</fullName>
    </submittedName>
</protein>
<accession>D2VRS9</accession>
<dbReference type="InParanoid" id="D2VRS9"/>
<evidence type="ECO:0000256" key="1">
    <source>
        <dbReference type="SAM" id="MobiDB-lite"/>
    </source>
</evidence>
<dbReference type="Gene3D" id="2.60.40.150">
    <property type="entry name" value="C2 domain"/>
    <property type="match status" value="1"/>
</dbReference>
<dbReference type="SUPFAM" id="SSF49562">
    <property type="entry name" value="C2 domain (Calcium/lipid-binding domain, CaLB)"/>
    <property type="match status" value="1"/>
</dbReference>
<dbReference type="Proteomes" id="UP000006671">
    <property type="component" value="Unassembled WGS sequence"/>
</dbReference>
<feature type="region of interest" description="Disordered" evidence="1">
    <location>
        <begin position="598"/>
        <end position="618"/>
    </location>
</feature>
<evidence type="ECO:0000313" key="3">
    <source>
        <dbReference type="EMBL" id="EFC40444.1"/>
    </source>
</evidence>
<organism evidence="4">
    <name type="scientific">Naegleria gruberi</name>
    <name type="common">Amoeba</name>
    <dbReference type="NCBI Taxonomy" id="5762"/>
    <lineage>
        <taxon>Eukaryota</taxon>
        <taxon>Discoba</taxon>
        <taxon>Heterolobosea</taxon>
        <taxon>Tetramitia</taxon>
        <taxon>Eutetramitia</taxon>
        <taxon>Vahlkampfiidae</taxon>
        <taxon>Naegleria</taxon>
    </lineage>
</organism>
<dbReference type="VEuPathDB" id="AmoebaDB:NAEGRDRAFT_71691"/>
<dbReference type="SMART" id="SM00239">
    <property type="entry name" value="C2"/>
    <property type="match status" value="1"/>
</dbReference>
<dbReference type="OMA" id="DNDSSYC"/>
<dbReference type="EMBL" id="GG738892">
    <property type="protein sequence ID" value="EFC40444.1"/>
    <property type="molecule type" value="Genomic_DNA"/>
</dbReference>
<feature type="compositionally biased region" description="Polar residues" evidence="1">
    <location>
        <begin position="603"/>
        <end position="618"/>
    </location>
</feature>
<dbReference type="OrthoDB" id="10259057at2759"/>
<dbReference type="InterPro" id="IPR000008">
    <property type="entry name" value="C2_dom"/>
</dbReference>
<feature type="compositionally biased region" description="Basic and acidic residues" evidence="1">
    <location>
        <begin position="1"/>
        <end position="16"/>
    </location>
</feature>
<feature type="region of interest" description="Disordered" evidence="1">
    <location>
        <begin position="1"/>
        <end position="23"/>
    </location>
</feature>
<feature type="region of interest" description="Disordered" evidence="1">
    <location>
        <begin position="98"/>
        <end position="135"/>
    </location>
</feature>
<dbReference type="AlphaFoldDB" id="D2VRS9"/>
<feature type="domain" description="C2" evidence="2">
    <location>
        <begin position="354"/>
        <end position="487"/>
    </location>
</feature>
<dbReference type="CDD" id="cd00030">
    <property type="entry name" value="C2"/>
    <property type="match status" value="1"/>
</dbReference>
<dbReference type="Pfam" id="PF00168">
    <property type="entry name" value="C2"/>
    <property type="match status" value="1"/>
</dbReference>
<dbReference type="InterPro" id="IPR035892">
    <property type="entry name" value="C2_domain_sf"/>
</dbReference>
<dbReference type="GeneID" id="8854407"/>
<evidence type="ECO:0000313" key="4">
    <source>
        <dbReference type="Proteomes" id="UP000006671"/>
    </source>
</evidence>
<reference evidence="3 4" key="1">
    <citation type="journal article" date="2010" name="Cell">
        <title>The genome of Naegleria gruberi illuminates early eukaryotic versatility.</title>
        <authorList>
            <person name="Fritz-Laylin L.K."/>
            <person name="Prochnik S.E."/>
            <person name="Ginger M.L."/>
            <person name="Dacks J.B."/>
            <person name="Carpenter M.L."/>
            <person name="Field M.C."/>
            <person name="Kuo A."/>
            <person name="Paredez A."/>
            <person name="Chapman J."/>
            <person name="Pham J."/>
            <person name="Shu S."/>
            <person name="Neupane R."/>
            <person name="Cipriano M."/>
            <person name="Mancuso J."/>
            <person name="Tu H."/>
            <person name="Salamov A."/>
            <person name="Lindquist E."/>
            <person name="Shapiro H."/>
            <person name="Lucas S."/>
            <person name="Grigoriev I.V."/>
            <person name="Cande W.Z."/>
            <person name="Fulton C."/>
            <person name="Rokhsar D.S."/>
            <person name="Dawson S.C."/>
        </authorList>
    </citation>
    <scope>NUCLEOTIDE SEQUENCE [LARGE SCALE GENOMIC DNA]</scope>
    <source>
        <strain evidence="3 4">NEG-M</strain>
    </source>
</reference>
<dbReference type="KEGG" id="ngr:NAEGRDRAFT_71691"/>